<organism evidence="1 2">
    <name type="scientific">Catharanthus roseus</name>
    <name type="common">Madagascar periwinkle</name>
    <name type="synonym">Vinca rosea</name>
    <dbReference type="NCBI Taxonomy" id="4058"/>
    <lineage>
        <taxon>Eukaryota</taxon>
        <taxon>Viridiplantae</taxon>
        <taxon>Streptophyta</taxon>
        <taxon>Embryophyta</taxon>
        <taxon>Tracheophyta</taxon>
        <taxon>Spermatophyta</taxon>
        <taxon>Magnoliopsida</taxon>
        <taxon>eudicotyledons</taxon>
        <taxon>Gunneridae</taxon>
        <taxon>Pentapetalae</taxon>
        <taxon>asterids</taxon>
        <taxon>lamiids</taxon>
        <taxon>Gentianales</taxon>
        <taxon>Apocynaceae</taxon>
        <taxon>Rauvolfioideae</taxon>
        <taxon>Vinceae</taxon>
        <taxon>Catharanthinae</taxon>
        <taxon>Catharanthus</taxon>
    </lineage>
</organism>
<keyword evidence="2" id="KW-1185">Reference proteome</keyword>
<name>A0ACC0BAQ2_CATRO</name>
<protein>
    <submittedName>
        <fullName evidence="1">Uncharacterized protein</fullName>
    </submittedName>
</protein>
<reference evidence="2" key="1">
    <citation type="journal article" date="2023" name="Nat. Plants">
        <title>Single-cell RNA sequencing provides a high-resolution roadmap for understanding the multicellular compartmentation of specialized metabolism.</title>
        <authorList>
            <person name="Sun S."/>
            <person name="Shen X."/>
            <person name="Li Y."/>
            <person name="Li Y."/>
            <person name="Wang S."/>
            <person name="Li R."/>
            <person name="Zhang H."/>
            <person name="Shen G."/>
            <person name="Guo B."/>
            <person name="Wei J."/>
            <person name="Xu J."/>
            <person name="St-Pierre B."/>
            <person name="Chen S."/>
            <person name="Sun C."/>
        </authorList>
    </citation>
    <scope>NUCLEOTIDE SEQUENCE [LARGE SCALE GENOMIC DNA]</scope>
</reference>
<sequence length="147" mass="17353">MEPSTEKADLLRRSTRKRHLDDEHDGSTVPVISDTPIGRADGIPMGEGLLQRRVSLRVLQSRAKELWKFQHDCEITNLEVGYFVVRFFDRTNHYHVLEHSPWNILGHYLMVFQWKPNFCPKLEKMHSTMVWARSLASWLNSIMMKYL</sequence>
<accession>A0ACC0BAQ2</accession>
<comment type="caution">
    <text evidence="1">The sequence shown here is derived from an EMBL/GenBank/DDBJ whole genome shotgun (WGS) entry which is preliminary data.</text>
</comment>
<gene>
    <name evidence="1" type="ORF">M9H77_19553</name>
</gene>
<dbReference type="EMBL" id="CM044704">
    <property type="protein sequence ID" value="KAI5669700.1"/>
    <property type="molecule type" value="Genomic_DNA"/>
</dbReference>
<evidence type="ECO:0000313" key="1">
    <source>
        <dbReference type="EMBL" id="KAI5669700.1"/>
    </source>
</evidence>
<dbReference type="Proteomes" id="UP001060085">
    <property type="component" value="Linkage Group LG04"/>
</dbReference>
<proteinExistence type="predicted"/>
<evidence type="ECO:0000313" key="2">
    <source>
        <dbReference type="Proteomes" id="UP001060085"/>
    </source>
</evidence>